<organism evidence="1 2">
    <name type="scientific">Ciona intestinalis</name>
    <name type="common">Transparent sea squirt</name>
    <name type="synonym">Ascidia intestinalis</name>
    <dbReference type="NCBI Taxonomy" id="7719"/>
    <lineage>
        <taxon>Eukaryota</taxon>
        <taxon>Metazoa</taxon>
        <taxon>Chordata</taxon>
        <taxon>Tunicata</taxon>
        <taxon>Ascidiacea</taxon>
        <taxon>Phlebobranchia</taxon>
        <taxon>Cionidae</taxon>
        <taxon>Ciona</taxon>
    </lineage>
</organism>
<dbReference type="AlphaFoldDB" id="H2XNA0"/>
<dbReference type="EMBL" id="EAAA01000390">
    <property type="status" value="NOT_ANNOTATED_CDS"/>
    <property type="molecule type" value="Genomic_DNA"/>
</dbReference>
<evidence type="ECO:0000313" key="1">
    <source>
        <dbReference type="Ensembl" id="ENSCINP00000031133.1"/>
    </source>
</evidence>
<reference evidence="1" key="2">
    <citation type="journal article" date="2008" name="Genome Biol.">
        <title>Improved genome assembly and evidence-based global gene model set for the chordate Ciona intestinalis: new insight into intron and operon populations.</title>
        <authorList>
            <person name="Satou Y."/>
            <person name="Mineta K."/>
            <person name="Ogasawara M."/>
            <person name="Sasakura Y."/>
            <person name="Shoguchi E."/>
            <person name="Ueno K."/>
            <person name="Yamada L."/>
            <person name="Matsumoto J."/>
            <person name="Wasserscheid J."/>
            <person name="Dewar K."/>
            <person name="Wiley G.B."/>
            <person name="Macmil S.L."/>
            <person name="Roe B.A."/>
            <person name="Zeller R.W."/>
            <person name="Hastings K.E."/>
            <person name="Lemaire P."/>
            <person name="Lindquist E."/>
            <person name="Endo T."/>
            <person name="Hotta K."/>
            <person name="Inaba K."/>
        </authorList>
    </citation>
    <scope>NUCLEOTIDE SEQUENCE [LARGE SCALE GENOMIC DNA]</scope>
    <source>
        <strain evidence="1">wild type</strain>
    </source>
</reference>
<reference evidence="1" key="4">
    <citation type="submission" date="2025-09" db="UniProtKB">
        <authorList>
            <consortium name="Ensembl"/>
        </authorList>
    </citation>
    <scope>IDENTIFICATION</scope>
</reference>
<evidence type="ECO:0000313" key="2">
    <source>
        <dbReference type="Proteomes" id="UP000008144"/>
    </source>
</evidence>
<sequence>MLVSFCDKVRGGDCDVKEASPTTLYDKFNRLGP</sequence>
<dbReference type="Proteomes" id="UP000008144">
    <property type="component" value="Chromosome 1"/>
</dbReference>
<dbReference type="InParanoid" id="H2XNA0"/>
<dbReference type="HOGENOM" id="CLU_3386968_0_0_1"/>
<protein>
    <submittedName>
        <fullName evidence="1">Uncharacterized protein</fullName>
    </submittedName>
</protein>
<accession>H2XNA0</accession>
<reference evidence="1" key="3">
    <citation type="submission" date="2025-08" db="UniProtKB">
        <authorList>
            <consortium name="Ensembl"/>
        </authorList>
    </citation>
    <scope>IDENTIFICATION</scope>
</reference>
<proteinExistence type="predicted"/>
<name>H2XNA0_CIOIN</name>
<dbReference type="Ensembl" id="ENSCINT00000035164.1">
    <property type="protein sequence ID" value="ENSCINP00000031133.1"/>
    <property type="gene ID" value="ENSCING00000024833.1"/>
</dbReference>
<keyword evidence="2" id="KW-1185">Reference proteome</keyword>
<reference evidence="2" key="1">
    <citation type="journal article" date="2002" name="Science">
        <title>The draft genome of Ciona intestinalis: insights into chordate and vertebrate origins.</title>
        <authorList>
            <person name="Dehal P."/>
            <person name="Satou Y."/>
            <person name="Campbell R.K."/>
            <person name="Chapman J."/>
            <person name="Degnan B."/>
            <person name="De Tomaso A."/>
            <person name="Davidson B."/>
            <person name="Di Gregorio A."/>
            <person name="Gelpke M."/>
            <person name="Goodstein D.M."/>
            <person name="Harafuji N."/>
            <person name="Hastings K.E."/>
            <person name="Ho I."/>
            <person name="Hotta K."/>
            <person name="Huang W."/>
            <person name="Kawashima T."/>
            <person name="Lemaire P."/>
            <person name="Martinez D."/>
            <person name="Meinertzhagen I.A."/>
            <person name="Necula S."/>
            <person name="Nonaka M."/>
            <person name="Putnam N."/>
            <person name="Rash S."/>
            <person name="Saiga H."/>
            <person name="Satake M."/>
            <person name="Terry A."/>
            <person name="Yamada L."/>
            <person name="Wang H.G."/>
            <person name="Awazu S."/>
            <person name="Azumi K."/>
            <person name="Boore J."/>
            <person name="Branno M."/>
            <person name="Chin-Bow S."/>
            <person name="DeSantis R."/>
            <person name="Doyle S."/>
            <person name="Francino P."/>
            <person name="Keys D.N."/>
            <person name="Haga S."/>
            <person name="Hayashi H."/>
            <person name="Hino K."/>
            <person name="Imai K.S."/>
            <person name="Inaba K."/>
            <person name="Kano S."/>
            <person name="Kobayashi K."/>
            <person name="Kobayashi M."/>
            <person name="Lee B.I."/>
            <person name="Makabe K.W."/>
            <person name="Manohar C."/>
            <person name="Matassi G."/>
            <person name="Medina M."/>
            <person name="Mochizuki Y."/>
            <person name="Mount S."/>
            <person name="Morishita T."/>
            <person name="Miura S."/>
            <person name="Nakayama A."/>
            <person name="Nishizaka S."/>
            <person name="Nomoto H."/>
            <person name="Ohta F."/>
            <person name="Oishi K."/>
            <person name="Rigoutsos I."/>
            <person name="Sano M."/>
            <person name="Sasaki A."/>
            <person name="Sasakura Y."/>
            <person name="Shoguchi E."/>
            <person name="Shin-i T."/>
            <person name="Spagnuolo A."/>
            <person name="Stainier D."/>
            <person name="Suzuki M.M."/>
            <person name="Tassy O."/>
            <person name="Takatori N."/>
            <person name="Tokuoka M."/>
            <person name="Yagi K."/>
            <person name="Yoshizaki F."/>
            <person name="Wada S."/>
            <person name="Zhang C."/>
            <person name="Hyatt P.D."/>
            <person name="Larimer F."/>
            <person name="Detter C."/>
            <person name="Doggett N."/>
            <person name="Glavina T."/>
            <person name="Hawkins T."/>
            <person name="Richardson P."/>
            <person name="Lucas S."/>
            <person name="Kohara Y."/>
            <person name="Levine M."/>
            <person name="Satoh N."/>
            <person name="Rokhsar D.S."/>
        </authorList>
    </citation>
    <scope>NUCLEOTIDE SEQUENCE [LARGE SCALE GENOMIC DNA]</scope>
</reference>